<dbReference type="SUPFAM" id="SSF116734">
    <property type="entry name" value="DNA methylase specificity domain"/>
    <property type="match status" value="2"/>
</dbReference>
<dbReference type="CDD" id="cd17254">
    <property type="entry name" value="RMtype1_S_FclI-TRD1-CR1_like"/>
    <property type="match status" value="1"/>
</dbReference>
<feature type="domain" description="Type I restriction modification DNA specificity" evidence="4">
    <location>
        <begin position="164"/>
        <end position="313"/>
    </location>
</feature>
<dbReference type="AlphaFoldDB" id="A0A101KSG7"/>
<dbReference type="InterPro" id="IPR044946">
    <property type="entry name" value="Restrct_endonuc_typeI_TRD_sf"/>
</dbReference>
<evidence type="ECO:0000256" key="3">
    <source>
        <dbReference type="ARBA" id="ARBA00023125"/>
    </source>
</evidence>
<dbReference type="REBASE" id="147160">
    <property type="entry name" value="S.Msp765ORF23575P"/>
</dbReference>
<dbReference type="InterPro" id="IPR052021">
    <property type="entry name" value="Type-I_RS_S_subunit"/>
</dbReference>
<sequence length="369" mass="41544">MVGSIGQVTIAPPEIAGWNLARAVGLVPMMDRHHAEWVFYALQTPEAQAYIHQHANTTVQATFNLKDLVQFPIPYPEARERQRILNVLGPLDDKIDLNRRMNETLEAMAQAVFRDWFVDFGPTRRKIEGATDPVEIIGGLVTDPDRARQLASLFPASIGNNGLPETWSNRPLLDLADWVNGAAYKNMHFTEESDALPVVKIAELKNGVTEATKRTNSKLGERYRIADGELLFSWSGNPDTSIDTFVWTGGDAWLNQHIFAVRNNGNWSRSSLYTLLRWLKPQFAEIARNKQTTGLGHVTKEDMRRLAVCTPRPAIEQAFDELVDPLVELLVSRLFEVRALAATRDLLLPKLMSGKIRLRDAERQLEAAQ</sequence>
<comment type="caution">
    <text evidence="5">The sequence shown here is derived from an EMBL/GenBank/DDBJ whole genome shotgun (WGS) entry which is preliminary data.</text>
</comment>
<dbReference type="Gene3D" id="3.90.220.20">
    <property type="entry name" value="DNA methylase specificity domains"/>
    <property type="match status" value="2"/>
</dbReference>
<dbReference type="InterPro" id="IPR000055">
    <property type="entry name" value="Restrct_endonuc_typeI_TRD"/>
</dbReference>
<proteinExistence type="inferred from homology"/>
<evidence type="ECO:0000313" key="6">
    <source>
        <dbReference type="Proteomes" id="UP000053176"/>
    </source>
</evidence>
<feature type="domain" description="Type I restriction modification DNA specificity" evidence="4">
    <location>
        <begin position="39"/>
        <end position="106"/>
    </location>
</feature>
<keyword evidence="2" id="KW-0680">Restriction system</keyword>
<accession>A0A101KSG7</accession>
<dbReference type="Proteomes" id="UP000053176">
    <property type="component" value="Unassembled WGS sequence"/>
</dbReference>
<dbReference type="GO" id="GO:0009307">
    <property type="term" value="P:DNA restriction-modification system"/>
    <property type="evidence" value="ECO:0007669"/>
    <property type="project" value="UniProtKB-KW"/>
</dbReference>
<evidence type="ECO:0000313" key="5">
    <source>
        <dbReference type="EMBL" id="KUM25979.1"/>
    </source>
</evidence>
<dbReference type="PANTHER" id="PTHR30408:SF13">
    <property type="entry name" value="TYPE I RESTRICTION ENZYME HINDI SPECIFICITY SUBUNIT"/>
    <property type="match status" value="1"/>
</dbReference>
<dbReference type="EMBL" id="LPWA01000110">
    <property type="protein sequence ID" value="KUM25979.1"/>
    <property type="molecule type" value="Genomic_DNA"/>
</dbReference>
<evidence type="ECO:0000256" key="1">
    <source>
        <dbReference type="ARBA" id="ARBA00010923"/>
    </source>
</evidence>
<keyword evidence="3" id="KW-0238">DNA-binding</keyword>
<dbReference type="Pfam" id="PF01420">
    <property type="entry name" value="Methylase_S"/>
    <property type="match status" value="2"/>
</dbReference>
<dbReference type="GO" id="GO:0003677">
    <property type="term" value="F:DNA binding"/>
    <property type="evidence" value="ECO:0007669"/>
    <property type="project" value="UniProtKB-KW"/>
</dbReference>
<dbReference type="PANTHER" id="PTHR30408">
    <property type="entry name" value="TYPE-1 RESTRICTION ENZYME ECOKI SPECIFICITY PROTEIN"/>
    <property type="match status" value="1"/>
</dbReference>
<evidence type="ECO:0000256" key="2">
    <source>
        <dbReference type="ARBA" id="ARBA00022747"/>
    </source>
</evidence>
<evidence type="ECO:0000259" key="4">
    <source>
        <dbReference type="Pfam" id="PF01420"/>
    </source>
</evidence>
<name>A0A101KSG7_RHILI</name>
<reference evidence="5 6" key="1">
    <citation type="submission" date="2015-12" db="EMBL/GenBank/DDBJ databases">
        <title>Draft genome sequence of Mesorhizobium sp. UFLA 01-765, a multitolerant efficient symbiont and plant-growth promoting strain isolated from Zn-mining soil using Leucaena leucocephala as a trap plant.</title>
        <authorList>
            <person name="Rangel W.M."/>
            <person name="Thijs S."/>
            <person name="Longatti S.M."/>
            <person name="Moreira F.M."/>
            <person name="Weyens N."/>
            <person name="Vangronsveld J."/>
            <person name="Van Hamme J.D."/>
            <person name="Bottos E.M."/>
            <person name="Rineau F."/>
        </authorList>
    </citation>
    <scope>NUCLEOTIDE SEQUENCE [LARGE SCALE GENOMIC DNA]</scope>
    <source>
        <strain evidence="5 6">UFLA 01-765</strain>
    </source>
</reference>
<protein>
    <recommendedName>
        <fullName evidence="4">Type I restriction modification DNA specificity domain-containing protein</fullName>
    </recommendedName>
</protein>
<gene>
    <name evidence="5" type="ORF">AU467_23580</name>
</gene>
<comment type="similarity">
    <text evidence="1">Belongs to the type-I restriction system S methylase family.</text>
</comment>
<organism evidence="5 6">
    <name type="scientific">Rhizobium loti</name>
    <name type="common">Mesorhizobium loti</name>
    <dbReference type="NCBI Taxonomy" id="381"/>
    <lineage>
        <taxon>Bacteria</taxon>
        <taxon>Pseudomonadati</taxon>
        <taxon>Pseudomonadota</taxon>
        <taxon>Alphaproteobacteria</taxon>
        <taxon>Hyphomicrobiales</taxon>
        <taxon>Phyllobacteriaceae</taxon>
        <taxon>Mesorhizobium</taxon>
    </lineage>
</organism>